<dbReference type="SUPFAM" id="SSF50630">
    <property type="entry name" value="Acid proteases"/>
    <property type="match status" value="1"/>
</dbReference>
<gene>
    <name evidence="8" type="ORF">E0L32_008407</name>
</gene>
<dbReference type="Gene3D" id="2.40.70.10">
    <property type="entry name" value="Acid Proteases"/>
    <property type="match status" value="2"/>
</dbReference>
<keyword evidence="5" id="KW-0378">Hydrolase</keyword>
<dbReference type="PANTHER" id="PTHR47966:SF65">
    <property type="entry name" value="ASPARTIC-TYPE ENDOPEPTIDASE"/>
    <property type="match status" value="1"/>
</dbReference>
<dbReference type="Proteomes" id="UP000319257">
    <property type="component" value="Unassembled WGS sequence"/>
</dbReference>
<organism evidence="8 9">
    <name type="scientific">Thyridium curvatum</name>
    <dbReference type="NCBI Taxonomy" id="1093900"/>
    <lineage>
        <taxon>Eukaryota</taxon>
        <taxon>Fungi</taxon>
        <taxon>Dikarya</taxon>
        <taxon>Ascomycota</taxon>
        <taxon>Pezizomycotina</taxon>
        <taxon>Sordariomycetes</taxon>
        <taxon>Sordariomycetidae</taxon>
        <taxon>Thyridiales</taxon>
        <taxon>Thyridiaceae</taxon>
        <taxon>Thyridium</taxon>
    </lineage>
</organism>
<evidence type="ECO:0000313" key="8">
    <source>
        <dbReference type="EMBL" id="TPX10673.1"/>
    </source>
</evidence>
<dbReference type="GO" id="GO:0006508">
    <property type="term" value="P:proteolysis"/>
    <property type="evidence" value="ECO:0007669"/>
    <property type="project" value="UniProtKB-KW"/>
</dbReference>
<comment type="similarity">
    <text evidence="1 5">Belongs to the peptidase A1 family.</text>
</comment>
<dbReference type="STRING" id="1093900.A0A507ASF6"/>
<dbReference type="PROSITE" id="PS51767">
    <property type="entry name" value="PEPTIDASE_A1"/>
    <property type="match status" value="1"/>
</dbReference>
<dbReference type="PROSITE" id="PS51257">
    <property type="entry name" value="PROKAR_LIPOPROTEIN"/>
    <property type="match status" value="1"/>
</dbReference>
<dbReference type="InterPro" id="IPR033121">
    <property type="entry name" value="PEPTIDASE_A1"/>
</dbReference>
<dbReference type="EMBL" id="SKBQ01000055">
    <property type="protein sequence ID" value="TPX10673.1"/>
    <property type="molecule type" value="Genomic_DNA"/>
</dbReference>
<sequence>MASRILLLSSAIAACSAASVLAPRDDAPSPGMLSLPIEHRQFVRPMVVKRQEDTNVPLLNYTTLNYMVARSNGQKVQVTIDTGSDELWVSPDCQDSSLSSLQERLCVSNGKYSPSTSTTSDALGTSSRIPYGKGSVRFNYYADTIALPDSTINLKNVTFGVATSSEDIYAGIMGLSYGNGVNLKYNNFVDELVRQNVTKTKAFTIALGSSDVNKGGVLIFGGADTKKWTGPLARLPILPPQGRERIARYWVQMDAVGMTLGGNAKTYSGGNLPVVVDSGSSLTYLPSSIVSGIAADLKGEYNRNYGFYFVDCKLKASRDTVDFTFSGFRLAVSLNEFIWDLGDGKNCVIGAQAVTSDTGITALLGDSFMRSAYTIFDQTSGAVYMGQYQNCGQNEVAIDSASGPGNLTGECKAEKKSAGARVGASAAALAASLGVAVVGLL</sequence>
<dbReference type="InterPro" id="IPR001461">
    <property type="entry name" value="Aspartic_peptidase_A1"/>
</dbReference>
<dbReference type="AlphaFoldDB" id="A0A507ASF6"/>
<feature type="active site" evidence="3">
    <location>
        <position position="81"/>
    </location>
</feature>
<evidence type="ECO:0000259" key="7">
    <source>
        <dbReference type="PROSITE" id="PS51767"/>
    </source>
</evidence>
<dbReference type="RefSeq" id="XP_030992384.1">
    <property type="nucleotide sequence ID" value="XM_031143258.1"/>
</dbReference>
<keyword evidence="4" id="KW-1015">Disulfide bond</keyword>
<evidence type="ECO:0000256" key="5">
    <source>
        <dbReference type="RuleBase" id="RU000454"/>
    </source>
</evidence>
<keyword evidence="5" id="KW-0645">Protease</keyword>
<reference evidence="8 9" key="1">
    <citation type="submission" date="2019-06" db="EMBL/GenBank/DDBJ databases">
        <title>Draft genome sequence of the filamentous fungus Phialemoniopsis curvata isolated from diesel fuel.</title>
        <authorList>
            <person name="Varaljay V.A."/>
            <person name="Lyon W.J."/>
            <person name="Crouch A.L."/>
            <person name="Drake C.E."/>
            <person name="Hollomon J.M."/>
            <person name="Nadeau L.J."/>
            <person name="Nunn H.S."/>
            <person name="Stevenson B.S."/>
            <person name="Bojanowski C.L."/>
            <person name="Crookes-Goodson W.J."/>
        </authorList>
    </citation>
    <scope>NUCLEOTIDE SEQUENCE [LARGE SCALE GENOMIC DNA]</scope>
    <source>
        <strain evidence="8 9">D216</strain>
    </source>
</reference>
<evidence type="ECO:0000256" key="1">
    <source>
        <dbReference type="ARBA" id="ARBA00007447"/>
    </source>
</evidence>
<keyword evidence="2 5" id="KW-0064">Aspartyl protease</keyword>
<dbReference type="InParanoid" id="A0A507ASF6"/>
<proteinExistence type="inferred from homology"/>
<feature type="disulfide bond" evidence="4">
    <location>
        <begin position="312"/>
        <end position="347"/>
    </location>
</feature>
<feature type="chain" id="PRO_5021193339" description="Peptidase A1 domain-containing protein" evidence="6">
    <location>
        <begin position="18"/>
        <end position="441"/>
    </location>
</feature>
<evidence type="ECO:0000256" key="6">
    <source>
        <dbReference type="SAM" id="SignalP"/>
    </source>
</evidence>
<dbReference type="OrthoDB" id="771136at2759"/>
<accession>A0A507ASF6</accession>
<evidence type="ECO:0000313" key="9">
    <source>
        <dbReference type="Proteomes" id="UP000319257"/>
    </source>
</evidence>
<dbReference type="PRINTS" id="PR00792">
    <property type="entry name" value="PEPSIN"/>
</dbReference>
<feature type="active site" evidence="3">
    <location>
        <position position="277"/>
    </location>
</feature>
<comment type="caution">
    <text evidence="8">The sequence shown here is derived from an EMBL/GenBank/DDBJ whole genome shotgun (WGS) entry which is preliminary data.</text>
</comment>
<dbReference type="PROSITE" id="PS00141">
    <property type="entry name" value="ASP_PROTEASE"/>
    <property type="match status" value="2"/>
</dbReference>
<feature type="signal peptide" evidence="6">
    <location>
        <begin position="1"/>
        <end position="17"/>
    </location>
</feature>
<keyword evidence="9" id="KW-1185">Reference proteome</keyword>
<evidence type="ECO:0000256" key="4">
    <source>
        <dbReference type="PIRSR" id="PIRSR601461-2"/>
    </source>
</evidence>
<dbReference type="GeneID" id="41975854"/>
<keyword evidence="6" id="KW-0732">Signal</keyword>
<protein>
    <recommendedName>
        <fullName evidence="7">Peptidase A1 domain-containing protein</fullName>
    </recommendedName>
</protein>
<name>A0A507ASF6_9PEZI</name>
<dbReference type="Pfam" id="PF00026">
    <property type="entry name" value="Asp"/>
    <property type="match status" value="1"/>
</dbReference>
<dbReference type="PANTHER" id="PTHR47966">
    <property type="entry name" value="BETA-SITE APP-CLEAVING ENZYME, ISOFORM A-RELATED"/>
    <property type="match status" value="1"/>
</dbReference>
<dbReference type="InterPro" id="IPR021109">
    <property type="entry name" value="Peptidase_aspartic_dom_sf"/>
</dbReference>
<evidence type="ECO:0000256" key="2">
    <source>
        <dbReference type="ARBA" id="ARBA00022750"/>
    </source>
</evidence>
<evidence type="ECO:0000256" key="3">
    <source>
        <dbReference type="PIRSR" id="PIRSR601461-1"/>
    </source>
</evidence>
<dbReference type="GO" id="GO:0004190">
    <property type="term" value="F:aspartic-type endopeptidase activity"/>
    <property type="evidence" value="ECO:0007669"/>
    <property type="project" value="UniProtKB-KW"/>
</dbReference>
<dbReference type="InterPro" id="IPR001969">
    <property type="entry name" value="Aspartic_peptidase_AS"/>
</dbReference>
<feature type="domain" description="Peptidase A1" evidence="7">
    <location>
        <begin position="63"/>
        <end position="386"/>
    </location>
</feature>